<name>A0A2P6VIC3_9CHLO</name>
<evidence type="ECO:0000313" key="6">
    <source>
        <dbReference type="EMBL" id="PSC73832.1"/>
    </source>
</evidence>
<comment type="similarity">
    <text evidence="4">Belongs to the class I-like SAM-binding methyltransferase superfamily. RNA M5U methyltransferase family.</text>
</comment>
<keyword evidence="7" id="KW-1185">Reference proteome</keyword>
<dbReference type="SUPFAM" id="SSF53335">
    <property type="entry name" value="S-adenosyl-L-methionine-dependent methyltransferases"/>
    <property type="match status" value="1"/>
</dbReference>
<feature type="compositionally biased region" description="Basic residues" evidence="5">
    <location>
        <begin position="28"/>
        <end position="40"/>
    </location>
</feature>
<dbReference type="EMBL" id="LHPF02000006">
    <property type="protein sequence ID" value="PSC73832.1"/>
    <property type="molecule type" value="Genomic_DNA"/>
</dbReference>
<evidence type="ECO:0000256" key="2">
    <source>
        <dbReference type="ARBA" id="ARBA00022679"/>
    </source>
</evidence>
<feature type="compositionally biased region" description="Basic and acidic residues" evidence="5">
    <location>
        <begin position="41"/>
        <end position="58"/>
    </location>
</feature>
<evidence type="ECO:0000256" key="3">
    <source>
        <dbReference type="ARBA" id="ARBA00022691"/>
    </source>
</evidence>
<evidence type="ECO:0000313" key="7">
    <source>
        <dbReference type="Proteomes" id="UP000239649"/>
    </source>
</evidence>
<feature type="binding site" evidence="4">
    <location>
        <position position="386"/>
    </location>
    <ligand>
        <name>S-adenosyl-L-methionine</name>
        <dbReference type="ChEBI" id="CHEBI:59789"/>
    </ligand>
</feature>
<dbReference type="InterPro" id="IPR053304">
    <property type="entry name" value="RNA_M5U_MTase"/>
</dbReference>
<dbReference type="GO" id="GO:0008173">
    <property type="term" value="F:RNA methyltransferase activity"/>
    <property type="evidence" value="ECO:0007669"/>
    <property type="project" value="InterPro"/>
</dbReference>
<keyword evidence="1 4" id="KW-0489">Methyltransferase</keyword>
<proteinExistence type="inferred from homology"/>
<dbReference type="PROSITE" id="PS51687">
    <property type="entry name" value="SAM_MT_RNA_M5U"/>
    <property type="match status" value="1"/>
</dbReference>
<keyword evidence="2 4" id="KW-0808">Transferase</keyword>
<organism evidence="6 7">
    <name type="scientific">Micractinium conductrix</name>
    <dbReference type="NCBI Taxonomy" id="554055"/>
    <lineage>
        <taxon>Eukaryota</taxon>
        <taxon>Viridiplantae</taxon>
        <taxon>Chlorophyta</taxon>
        <taxon>core chlorophytes</taxon>
        <taxon>Trebouxiophyceae</taxon>
        <taxon>Chlorellales</taxon>
        <taxon>Chlorellaceae</taxon>
        <taxon>Chlorella clade</taxon>
        <taxon>Micractinium</taxon>
    </lineage>
</organism>
<dbReference type="GO" id="GO:0032259">
    <property type="term" value="P:methylation"/>
    <property type="evidence" value="ECO:0007669"/>
    <property type="project" value="UniProtKB-KW"/>
</dbReference>
<dbReference type="AlphaFoldDB" id="A0A2P6VIC3"/>
<evidence type="ECO:0000256" key="1">
    <source>
        <dbReference type="ARBA" id="ARBA00022603"/>
    </source>
</evidence>
<feature type="active site" description="Nucleophile" evidence="4">
    <location>
        <position position="468"/>
    </location>
</feature>
<dbReference type="InterPro" id="IPR010280">
    <property type="entry name" value="U5_MeTrfase_fam"/>
</dbReference>
<dbReference type="STRING" id="554055.A0A2P6VIC3"/>
<dbReference type="PANTHER" id="PTHR47548">
    <property type="entry name" value="BNAA06G32370D PROTEIN"/>
    <property type="match status" value="1"/>
</dbReference>
<dbReference type="GO" id="GO:0006396">
    <property type="term" value="P:RNA processing"/>
    <property type="evidence" value="ECO:0007669"/>
    <property type="project" value="InterPro"/>
</dbReference>
<reference evidence="6 7" key="1">
    <citation type="journal article" date="2018" name="Plant J.">
        <title>Genome sequences of Chlorella sorokiniana UTEX 1602 and Micractinium conductrix SAG 241.80: implications to maltose excretion by a green alga.</title>
        <authorList>
            <person name="Arriola M.B."/>
            <person name="Velmurugan N."/>
            <person name="Zhang Y."/>
            <person name="Plunkett M.H."/>
            <person name="Hondzo H."/>
            <person name="Barney B.M."/>
        </authorList>
    </citation>
    <scope>NUCLEOTIDE SEQUENCE [LARGE SCALE GENOMIC DNA]</scope>
    <source>
        <strain evidence="6 7">SAG 241.80</strain>
    </source>
</reference>
<dbReference type="OrthoDB" id="10250660at2759"/>
<feature type="binding site" evidence="4">
    <location>
        <position position="336"/>
    </location>
    <ligand>
        <name>S-adenosyl-L-methionine</name>
        <dbReference type="ChEBI" id="CHEBI:59789"/>
    </ligand>
</feature>
<dbReference type="Gene3D" id="2.40.50.1070">
    <property type="match status" value="1"/>
</dbReference>
<evidence type="ECO:0000256" key="5">
    <source>
        <dbReference type="SAM" id="MobiDB-lite"/>
    </source>
</evidence>
<evidence type="ECO:0000256" key="4">
    <source>
        <dbReference type="PROSITE-ProRule" id="PRU01024"/>
    </source>
</evidence>
<feature type="region of interest" description="Disordered" evidence="5">
    <location>
        <begin position="14"/>
        <end position="58"/>
    </location>
</feature>
<accession>A0A2P6VIC3</accession>
<sequence>MVLRGITVALAAAGQPPGAGGTAELTPRQRRMARRQKQHAKQRELRQQEQPARLEREQAVEQQRAAAAEELQQLHVQLLQQQPDLPLNCPHFASCSGCDLQSGLAAPPLLASATRFFAERCAYPGFRLAAGPAQQWRRRARLAVRRGDDGEAVVGLFSEGSHDAVDIPDCVAHHPAINAAVSLLREALTACGVEPYHEASGKGELRYLQLTVVQPPAPAGSQDGGQLGAGGAAAAGGTAAAAPAQVQLVLVWNAAAGEVGDAADERLSALSDWLWQRQQHGEQQPGSLLHSIWANFQPAATNTILGEEWRLLRGAEVAWARLGGVDICYGPGSFMQANFGAMDAALAAIQAHVPAGATVADLHAGVGTIGLSLAATRAPRWVRFVEINGQGEPPFQQSAERLRASAAGAPPLEYLVGAAGSQPGRWCKGAEVVVLDPPRKGCEPALLRYLCSDGAAAAGVRRVLYLSCGLPALQRDAAALLDSGRWRLAHAEAFLFFPGADHLETLCVFDKIE</sequence>
<dbReference type="Proteomes" id="UP000239649">
    <property type="component" value="Unassembled WGS sequence"/>
</dbReference>
<protein>
    <submittedName>
        <fullName evidence="6">S-adenosyl-L-methionine-dependent methyltransferases superfamily</fullName>
    </submittedName>
</protein>
<comment type="caution">
    <text evidence="4">Lacks conserved residue(s) required for the propagation of feature annotation.</text>
</comment>
<feature type="binding site" evidence="4">
    <location>
        <position position="436"/>
    </location>
    <ligand>
        <name>S-adenosyl-L-methionine</name>
        <dbReference type="ChEBI" id="CHEBI:59789"/>
    </ligand>
</feature>
<dbReference type="PANTHER" id="PTHR47548:SF1">
    <property type="entry name" value="S-ADENOSYL-L-METHIONINE-DEPENDENT METHYLTRANSFERASES SUPERFAMILY PROTEIN"/>
    <property type="match status" value="1"/>
</dbReference>
<dbReference type="InterPro" id="IPR029063">
    <property type="entry name" value="SAM-dependent_MTases_sf"/>
</dbReference>
<dbReference type="Gene3D" id="3.40.50.150">
    <property type="entry name" value="Vaccinia Virus protein VP39"/>
    <property type="match status" value="1"/>
</dbReference>
<gene>
    <name evidence="6" type="ORF">C2E20_2912</name>
</gene>
<keyword evidence="3 4" id="KW-0949">S-adenosyl-L-methionine</keyword>
<comment type="caution">
    <text evidence="6">The sequence shown here is derived from an EMBL/GenBank/DDBJ whole genome shotgun (WGS) entry which is preliminary data.</text>
</comment>